<proteinExistence type="predicted"/>
<name>Q022J9_SOLUE</name>
<feature type="domain" description="Cytochrome c" evidence="5">
    <location>
        <begin position="105"/>
        <end position="240"/>
    </location>
</feature>
<dbReference type="GO" id="GO:0046872">
    <property type="term" value="F:metal ion binding"/>
    <property type="evidence" value="ECO:0007669"/>
    <property type="project" value="UniProtKB-KW"/>
</dbReference>
<evidence type="ECO:0000313" key="6">
    <source>
        <dbReference type="EMBL" id="ABJ84101.1"/>
    </source>
</evidence>
<dbReference type="GO" id="GO:0020037">
    <property type="term" value="F:heme binding"/>
    <property type="evidence" value="ECO:0007669"/>
    <property type="project" value="InterPro"/>
</dbReference>
<evidence type="ECO:0000256" key="3">
    <source>
        <dbReference type="ARBA" id="ARBA00023004"/>
    </source>
</evidence>
<dbReference type="InterPro" id="IPR036909">
    <property type="entry name" value="Cyt_c-like_dom_sf"/>
</dbReference>
<dbReference type="Gene3D" id="1.10.760.10">
    <property type="entry name" value="Cytochrome c-like domain"/>
    <property type="match status" value="2"/>
</dbReference>
<dbReference type="STRING" id="234267.Acid_3123"/>
<dbReference type="OrthoDB" id="111549at2"/>
<dbReference type="PROSITE" id="PS51007">
    <property type="entry name" value="CYTC"/>
    <property type="match status" value="2"/>
</dbReference>
<dbReference type="PANTHER" id="PTHR33546:SF1">
    <property type="entry name" value="LARGE, MULTIFUNCTIONAL SECRETED PROTEIN"/>
    <property type="match status" value="1"/>
</dbReference>
<keyword evidence="1 4" id="KW-0349">Heme</keyword>
<protein>
    <submittedName>
        <fullName evidence="6">Putative heme-binding protein</fullName>
    </submittedName>
</protein>
<evidence type="ECO:0000256" key="4">
    <source>
        <dbReference type="PROSITE-ProRule" id="PRU00433"/>
    </source>
</evidence>
<dbReference type="Pfam" id="PF13442">
    <property type="entry name" value="Cytochrome_CBB3"/>
    <property type="match status" value="1"/>
</dbReference>
<sequence precursor="true">MAGLCRNLLLWAWCVAGFAQTDGAAVFQKHCGSCHGKSAHGGRAPDLTRTALTSGDRDEDLFRTISKGVEGTEMEAYGERLRAEDIRGVIAFLRDSGRDRTPLSGDAANGKAIFWGKGGCANCHAVGDRGNRIGPDLSRIGRRRGAEYLRESLLAPSADITPEYGGVTVTLRDGKKIRGVERALDDFSAVLQDFSGKVYSFDRTSVRSATRDAESLMPTYGKQLSANELNDVVVYLSTLEVKP</sequence>
<dbReference type="NCBIfam" id="TIGR02603">
    <property type="entry name" value="CxxCH_TIGR02603"/>
    <property type="match status" value="1"/>
</dbReference>
<dbReference type="InterPro" id="IPR009056">
    <property type="entry name" value="Cyt_c-like_dom"/>
</dbReference>
<gene>
    <name evidence="6" type="ordered locus">Acid_3123</name>
</gene>
<dbReference type="InParanoid" id="Q022J9"/>
<keyword evidence="3 4" id="KW-0408">Iron</keyword>
<feature type="domain" description="Cytochrome c" evidence="5">
    <location>
        <begin position="18"/>
        <end position="97"/>
    </location>
</feature>
<evidence type="ECO:0000256" key="2">
    <source>
        <dbReference type="ARBA" id="ARBA00022723"/>
    </source>
</evidence>
<dbReference type="EMBL" id="CP000473">
    <property type="protein sequence ID" value="ABJ84101.1"/>
    <property type="molecule type" value="Genomic_DNA"/>
</dbReference>
<dbReference type="AlphaFoldDB" id="Q022J9"/>
<keyword evidence="2 4" id="KW-0479">Metal-binding</keyword>
<organism evidence="6">
    <name type="scientific">Solibacter usitatus (strain Ellin6076)</name>
    <dbReference type="NCBI Taxonomy" id="234267"/>
    <lineage>
        <taxon>Bacteria</taxon>
        <taxon>Pseudomonadati</taxon>
        <taxon>Acidobacteriota</taxon>
        <taxon>Terriglobia</taxon>
        <taxon>Bryobacterales</taxon>
        <taxon>Solibacteraceae</taxon>
        <taxon>Candidatus Solibacter</taxon>
    </lineage>
</organism>
<dbReference type="GO" id="GO:0009055">
    <property type="term" value="F:electron transfer activity"/>
    <property type="evidence" value="ECO:0007669"/>
    <property type="project" value="InterPro"/>
</dbReference>
<evidence type="ECO:0000256" key="1">
    <source>
        <dbReference type="ARBA" id="ARBA00022617"/>
    </source>
</evidence>
<dbReference type="KEGG" id="sus:Acid_3123"/>
<accession>Q022J9</accession>
<dbReference type="SUPFAM" id="SSF46626">
    <property type="entry name" value="Cytochrome c"/>
    <property type="match status" value="2"/>
</dbReference>
<dbReference type="HOGENOM" id="CLU_1141987_0_0_0"/>
<dbReference type="InterPro" id="IPR013427">
    <property type="entry name" value="Haem-bd_dom_put"/>
</dbReference>
<evidence type="ECO:0000259" key="5">
    <source>
        <dbReference type="PROSITE" id="PS51007"/>
    </source>
</evidence>
<dbReference type="Pfam" id="PF00034">
    <property type="entry name" value="Cytochrom_C"/>
    <property type="match status" value="1"/>
</dbReference>
<dbReference type="PANTHER" id="PTHR33546">
    <property type="entry name" value="LARGE, MULTIFUNCTIONAL SECRETED PROTEIN-RELATED"/>
    <property type="match status" value="1"/>
</dbReference>
<reference evidence="6" key="1">
    <citation type="submission" date="2006-10" db="EMBL/GenBank/DDBJ databases">
        <title>Complete sequence of Solibacter usitatus Ellin6076.</title>
        <authorList>
            <consortium name="US DOE Joint Genome Institute"/>
            <person name="Copeland A."/>
            <person name="Lucas S."/>
            <person name="Lapidus A."/>
            <person name="Barry K."/>
            <person name="Detter J.C."/>
            <person name="Glavina del Rio T."/>
            <person name="Hammon N."/>
            <person name="Israni S."/>
            <person name="Dalin E."/>
            <person name="Tice H."/>
            <person name="Pitluck S."/>
            <person name="Thompson L.S."/>
            <person name="Brettin T."/>
            <person name="Bruce D."/>
            <person name="Han C."/>
            <person name="Tapia R."/>
            <person name="Gilna P."/>
            <person name="Schmutz J."/>
            <person name="Larimer F."/>
            <person name="Land M."/>
            <person name="Hauser L."/>
            <person name="Kyrpides N."/>
            <person name="Mikhailova N."/>
            <person name="Janssen P.H."/>
            <person name="Kuske C.R."/>
            <person name="Richardson P."/>
        </authorList>
    </citation>
    <scope>NUCLEOTIDE SEQUENCE</scope>
    <source>
        <strain evidence="6">Ellin6076</strain>
    </source>
</reference>
<dbReference type="eggNOG" id="COG2010">
    <property type="taxonomic scope" value="Bacteria"/>
</dbReference>